<dbReference type="Proteomes" id="UP001209540">
    <property type="component" value="Unassembled WGS sequence"/>
</dbReference>
<evidence type="ECO:0000313" key="3">
    <source>
        <dbReference type="EMBL" id="KAI9258126.1"/>
    </source>
</evidence>
<feature type="chain" id="PRO_5042089184" evidence="2">
    <location>
        <begin position="22"/>
        <end position="127"/>
    </location>
</feature>
<feature type="signal peptide" evidence="2">
    <location>
        <begin position="1"/>
        <end position="21"/>
    </location>
</feature>
<keyword evidence="1" id="KW-1133">Transmembrane helix</keyword>
<comment type="caution">
    <text evidence="3">The sequence shown here is derived from an EMBL/GenBank/DDBJ whole genome shotgun (WGS) entry which is preliminary data.</text>
</comment>
<reference evidence="3" key="1">
    <citation type="journal article" date="2022" name="IScience">
        <title>Evolution of zygomycete secretomes and the origins of terrestrial fungal ecologies.</title>
        <authorList>
            <person name="Chang Y."/>
            <person name="Wang Y."/>
            <person name="Mondo S."/>
            <person name="Ahrendt S."/>
            <person name="Andreopoulos W."/>
            <person name="Barry K."/>
            <person name="Beard J."/>
            <person name="Benny G.L."/>
            <person name="Blankenship S."/>
            <person name="Bonito G."/>
            <person name="Cuomo C."/>
            <person name="Desiro A."/>
            <person name="Gervers K.A."/>
            <person name="Hundley H."/>
            <person name="Kuo A."/>
            <person name="LaButti K."/>
            <person name="Lang B.F."/>
            <person name="Lipzen A."/>
            <person name="O'Donnell K."/>
            <person name="Pangilinan J."/>
            <person name="Reynolds N."/>
            <person name="Sandor L."/>
            <person name="Smith M.E."/>
            <person name="Tsang A."/>
            <person name="Grigoriev I.V."/>
            <person name="Stajich J.E."/>
            <person name="Spatafora J.W."/>
        </authorList>
    </citation>
    <scope>NUCLEOTIDE SEQUENCE</scope>
    <source>
        <strain evidence="3">RSA 2281</strain>
    </source>
</reference>
<keyword evidence="4" id="KW-1185">Reference proteome</keyword>
<dbReference type="EMBL" id="JAIXMP010000019">
    <property type="protein sequence ID" value="KAI9258126.1"/>
    <property type="molecule type" value="Genomic_DNA"/>
</dbReference>
<keyword evidence="1" id="KW-0812">Transmembrane</keyword>
<keyword evidence="1" id="KW-0472">Membrane</keyword>
<feature type="transmembrane region" description="Helical" evidence="1">
    <location>
        <begin position="103"/>
        <end position="125"/>
    </location>
</feature>
<evidence type="ECO:0000256" key="1">
    <source>
        <dbReference type="SAM" id="Phobius"/>
    </source>
</evidence>
<proteinExistence type="predicted"/>
<evidence type="ECO:0000313" key="4">
    <source>
        <dbReference type="Proteomes" id="UP001209540"/>
    </source>
</evidence>
<organism evidence="3 4">
    <name type="scientific">Phascolomyces articulosus</name>
    <dbReference type="NCBI Taxonomy" id="60185"/>
    <lineage>
        <taxon>Eukaryota</taxon>
        <taxon>Fungi</taxon>
        <taxon>Fungi incertae sedis</taxon>
        <taxon>Mucoromycota</taxon>
        <taxon>Mucoromycotina</taxon>
        <taxon>Mucoromycetes</taxon>
        <taxon>Mucorales</taxon>
        <taxon>Lichtheimiaceae</taxon>
        <taxon>Phascolomyces</taxon>
    </lineage>
</organism>
<protein>
    <submittedName>
        <fullName evidence="3">Uncharacterized protein</fullName>
    </submittedName>
</protein>
<accession>A0AAD5JX03</accession>
<name>A0AAD5JX03_9FUNG</name>
<sequence length="127" mass="14131">MQHCFTVAAFFAICCTMIAMGTPLHHDQYKAVSDYDTLDNSAPSQHQEGGRLQKGQMKTSDISFIKDILQAKGANEALQNANAANNNQGQVDVLNAALVDGRLGWYIIYLIIYILLHFITVILVFKR</sequence>
<reference evidence="3" key="2">
    <citation type="submission" date="2023-02" db="EMBL/GenBank/DDBJ databases">
        <authorList>
            <consortium name="DOE Joint Genome Institute"/>
            <person name="Mondo S.J."/>
            <person name="Chang Y."/>
            <person name="Wang Y."/>
            <person name="Ahrendt S."/>
            <person name="Andreopoulos W."/>
            <person name="Barry K."/>
            <person name="Beard J."/>
            <person name="Benny G.L."/>
            <person name="Blankenship S."/>
            <person name="Bonito G."/>
            <person name="Cuomo C."/>
            <person name="Desiro A."/>
            <person name="Gervers K.A."/>
            <person name="Hundley H."/>
            <person name="Kuo A."/>
            <person name="LaButti K."/>
            <person name="Lang B.F."/>
            <person name="Lipzen A."/>
            <person name="O'Donnell K."/>
            <person name="Pangilinan J."/>
            <person name="Reynolds N."/>
            <person name="Sandor L."/>
            <person name="Smith M.W."/>
            <person name="Tsang A."/>
            <person name="Grigoriev I.V."/>
            <person name="Stajich J.E."/>
            <person name="Spatafora J.W."/>
        </authorList>
    </citation>
    <scope>NUCLEOTIDE SEQUENCE</scope>
    <source>
        <strain evidence="3">RSA 2281</strain>
    </source>
</reference>
<evidence type="ECO:0000256" key="2">
    <source>
        <dbReference type="SAM" id="SignalP"/>
    </source>
</evidence>
<gene>
    <name evidence="3" type="ORF">BDA99DRAFT_539138</name>
</gene>
<dbReference type="AlphaFoldDB" id="A0AAD5JX03"/>
<keyword evidence="2" id="KW-0732">Signal</keyword>